<comment type="caution">
    <text evidence="2">The sequence shown here is derived from an EMBL/GenBank/DDBJ whole genome shotgun (WGS) entry which is preliminary data.</text>
</comment>
<dbReference type="InterPro" id="IPR054323">
    <property type="entry name" value="SPMIP1_C"/>
</dbReference>
<dbReference type="PANTHER" id="PTHR35826">
    <property type="entry name" value="PROTEIN ATP6V1FNB-LIKE"/>
    <property type="match status" value="1"/>
</dbReference>
<dbReference type="Pfam" id="PF22589">
    <property type="entry name" value="SPMIP1"/>
    <property type="match status" value="1"/>
</dbReference>
<name>A0A8S4RFA2_9NEOP</name>
<sequence>MSHAFYADAWKLTARRDRTWYQQSLMPALLAAKEKQARGIDATIAIAQELLRAYEEPVEKPTLVPLHDIECRDDDSLMKPIESEIMNLFYGSTEKGAAEQYLKARNKKAPEEKFYFRLLTSWDYGWQQKKSRLRGRDVNHGRCAILRDTFYRKNNLGPDPRHYSIPAGGPISICSEYACDTN</sequence>
<dbReference type="PANTHER" id="PTHR35826:SF1">
    <property type="entry name" value="PROTEIN ATP6V1FNB-LIKE"/>
    <property type="match status" value="1"/>
</dbReference>
<protein>
    <submittedName>
        <fullName evidence="2">Jg5943 protein</fullName>
    </submittedName>
</protein>
<dbReference type="Proteomes" id="UP000838756">
    <property type="component" value="Unassembled WGS sequence"/>
</dbReference>
<dbReference type="AlphaFoldDB" id="A0A8S4RFA2"/>
<proteinExistence type="predicted"/>
<dbReference type="OrthoDB" id="410807at2759"/>
<reference evidence="2" key="1">
    <citation type="submission" date="2022-03" db="EMBL/GenBank/DDBJ databases">
        <authorList>
            <person name="Lindestad O."/>
        </authorList>
    </citation>
    <scope>NUCLEOTIDE SEQUENCE</scope>
</reference>
<gene>
    <name evidence="2" type="primary">jg5943</name>
    <name evidence="2" type="ORF">PAEG_LOCUS13037</name>
</gene>
<feature type="domain" description="Sperm microtubule inner protein 1 C-terminal" evidence="1">
    <location>
        <begin position="51"/>
        <end position="159"/>
    </location>
</feature>
<accession>A0A8S4RFA2</accession>
<keyword evidence="3" id="KW-1185">Reference proteome</keyword>
<evidence type="ECO:0000259" key="1">
    <source>
        <dbReference type="Pfam" id="PF22589"/>
    </source>
</evidence>
<evidence type="ECO:0000313" key="2">
    <source>
        <dbReference type="EMBL" id="CAH2235375.1"/>
    </source>
</evidence>
<organism evidence="2 3">
    <name type="scientific">Pararge aegeria aegeria</name>
    <dbReference type="NCBI Taxonomy" id="348720"/>
    <lineage>
        <taxon>Eukaryota</taxon>
        <taxon>Metazoa</taxon>
        <taxon>Ecdysozoa</taxon>
        <taxon>Arthropoda</taxon>
        <taxon>Hexapoda</taxon>
        <taxon>Insecta</taxon>
        <taxon>Pterygota</taxon>
        <taxon>Neoptera</taxon>
        <taxon>Endopterygota</taxon>
        <taxon>Lepidoptera</taxon>
        <taxon>Glossata</taxon>
        <taxon>Ditrysia</taxon>
        <taxon>Papilionoidea</taxon>
        <taxon>Nymphalidae</taxon>
        <taxon>Satyrinae</taxon>
        <taxon>Satyrini</taxon>
        <taxon>Parargina</taxon>
        <taxon>Pararge</taxon>
    </lineage>
</organism>
<dbReference type="EMBL" id="CAKXAJ010025123">
    <property type="protein sequence ID" value="CAH2235375.1"/>
    <property type="molecule type" value="Genomic_DNA"/>
</dbReference>
<evidence type="ECO:0000313" key="3">
    <source>
        <dbReference type="Proteomes" id="UP000838756"/>
    </source>
</evidence>